<feature type="region of interest" description="Disordered" evidence="1">
    <location>
        <begin position="236"/>
        <end position="284"/>
    </location>
</feature>
<feature type="region of interest" description="Disordered" evidence="1">
    <location>
        <begin position="1047"/>
        <end position="1116"/>
    </location>
</feature>
<accession>A0ABR4AQA2</accession>
<feature type="compositionally biased region" description="Pro residues" evidence="1">
    <location>
        <begin position="348"/>
        <end position="361"/>
    </location>
</feature>
<feature type="compositionally biased region" description="Polar residues" evidence="1">
    <location>
        <begin position="391"/>
        <end position="401"/>
    </location>
</feature>
<keyword evidence="3" id="KW-1185">Reference proteome</keyword>
<dbReference type="EMBL" id="JBEFKJ010000003">
    <property type="protein sequence ID" value="KAL2047016.1"/>
    <property type="molecule type" value="Genomic_DNA"/>
</dbReference>
<protein>
    <submittedName>
        <fullName evidence="2">Uncharacterized protein</fullName>
    </submittedName>
</protein>
<feature type="compositionally biased region" description="Acidic residues" evidence="1">
    <location>
        <begin position="1067"/>
        <end position="1104"/>
    </location>
</feature>
<feature type="compositionally biased region" description="Basic and acidic residues" evidence="1">
    <location>
        <begin position="49"/>
        <end position="62"/>
    </location>
</feature>
<dbReference type="Proteomes" id="UP001590950">
    <property type="component" value="Unassembled WGS sequence"/>
</dbReference>
<name>A0ABR4AQA2_9LECA</name>
<feature type="region of interest" description="Disordered" evidence="1">
    <location>
        <begin position="38"/>
        <end position="188"/>
    </location>
</feature>
<organism evidence="2 3">
    <name type="scientific">Stereocaulon virgatum</name>
    <dbReference type="NCBI Taxonomy" id="373712"/>
    <lineage>
        <taxon>Eukaryota</taxon>
        <taxon>Fungi</taxon>
        <taxon>Dikarya</taxon>
        <taxon>Ascomycota</taxon>
        <taxon>Pezizomycotina</taxon>
        <taxon>Lecanoromycetes</taxon>
        <taxon>OSLEUM clade</taxon>
        <taxon>Lecanoromycetidae</taxon>
        <taxon>Lecanorales</taxon>
        <taxon>Lecanorineae</taxon>
        <taxon>Stereocaulaceae</taxon>
        <taxon>Stereocaulon</taxon>
    </lineage>
</organism>
<evidence type="ECO:0000313" key="2">
    <source>
        <dbReference type="EMBL" id="KAL2047016.1"/>
    </source>
</evidence>
<feature type="region of interest" description="Disordered" evidence="1">
    <location>
        <begin position="303"/>
        <end position="427"/>
    </location>
</feature>
<comment type="caution">
    <text evidence="2">The sequence shown here is derived from an EMBL/GenBank/DDBJ whole genome shotgun (WGS) entry which is preliminary data.</text>
</comment>
<evidence type="ECO:0000256" key="1">
    <source>
        <dbReference type="SAM" id="MobiDB-lite"/>
    </source>
</evidence>
<reference evidence="2 3" key="1">
    <citation type="submission" date="2024-09" db="EMBL/GenBank/DDBJ databases">
        <title>Rethinking Asexuality: The Enigmatic Case of Functional Sexual Genes in Lepraria (Stereocaulaceae).</title>
        <authorList>
            <person name="Doellman M."/>
            <person name="Sun Y."/>
            <person name="Barcenas-Pena A."/>
            <person name="Lumbsch H.T."/>
            <person name="Grewe F."/>
        </authorList>
    </citation>
    <scope>NUCLEOTIDE SEQUENCE [LARGE SCALE GENOMIC DNA]</scope>
    <source>
        <strain evidence="2 3">Mercado 3170</strain>
    </source>
</reference>
<feature type="compositionally biased region" description="Polar residues" evidence="1">
    <location>
        <begin position="1050"/>
        <end position="1061"/>
    </location>
</feature>
<feature type="region of interest" description="Disordered" evidence="1">
    <location>
        <begin position="506"/>
        <end position="542"/>
    </location>
</feature>
<feature type="compositionally biased region" description="Polar residues" evidence="1">
    <location>
        <begin position="236"/>
        <end position="247"/>
    </location>
</feature>
<feature type="compositionally biased region" description="Polar residues" evidence="1">
    <location>
        <begin position="161"/>
        <end position="170"/>
    </location>
</feature>
<gene>
    <name evidence="2" type="ORF">N7G274_001034</name>
</gene>
<evidence type="ECO:0000313" key="3">
    <source>
        <dbReference type="Proteomes" id="UP001590950"/>
    </source>
</evidence>
<proteinExistence type="predicted"/>
<feature type="region of interest" description="Disordered" evidence="1">
    <location>
        <begin position="622"/>
        <end position="646"/>
    </location>
</feature>
<sequence length="1126" mass="124273">MTSLQRAGPTPSLSDGRRLFGQLETIRRRVKKYLHCLTSAMFRKKDKKSPKDGKSPKDKTNETPDPLMVSSGSPPMPTTPLSSSQTKKVGRVPPPIPSPSDFPTSRNPSGSNTPKRGVENPVTPSRRPSMAPSNGSDPVMPSESSEARRKRLRKPSFPSFGRSTTSSGRDTPNMPMPMPTSLGSPPSKDLTLLARSTPGGLRSLSTTHVTDRSMTYVTDLTAAYDREFISNAHNSSRVAQAPSLGSVTGSRPGGGLPLLGRTPSGRFKLPTLSDPANVDAGDRSLFPPIDYNLFPPKDYIHIPPKRSVSTSRDNLPPRGSAKPVARSAGRVKVRSNDSTPEDLLYIPRPLPTPGPSRPPIPRYRTTRDTLPPPDFAKPADHPVSRVKVRSTDVTLENSVPPSLSRVAAGPSSHATAISGPSVVSPPPRRTFTIHNPETPTSSRSPSAVHDPARVVSRITSSQFHTTSAHKKNTKIGNTRSLASPIFNPSQEAEFNECEELAMERPKTPDLKASPGRQETRGVSRSPPLVLSVIPSEGNFDPNAPPPGLYTVTELMNLLIEKNIKLTKDGDPVLVNVGDWKLEIAGAQVHDAKLPEASSKISNKKDLIDSAMDFVRTEMAKRKAAKEERSRAEQQNFDHGHLDKKPYPARKEILASEEAKGPSGQRFLHVQGLNINLDGTPMSDEQMETLWDEMERERKANGGKLPEVENSWANEDRQTPSSGERIVKAINERNMEIPERQTTLARVRADSDKSWDMAVINLGRTVTRIRANRTAAAKAAIMKPTHHLLDMPANIMVCIMRELLVVAPEEEVVPYHYVAGKVIKNADGGRWGLRTKPQVNILVALCATKHKKVRLALDTGRNVLYRENQFAFRKPAELILFMSTIGWTNIARMDFDTNLVVSMYFLTKYTHSPEVKWLARWQAELKSAMQGRELITPDWKPEDSDDEYQPPEIEKALKTMANIVKGIGDMGTPRIRTLDFGDDFSLIGEMLQYQGIEDTQKGKGKAKAEAETVEGNDPQIDWNDWKLDRASGAEDYFVSFYRAENGDARSETSGFHTPTLNNYHFLDEEGDPYGVSEDEQVDVEGEEVDDEEEGEGDGEGDEEDNISIASENDTLDREIKALMANER</sequence>